<comment type="caution">
    <text evidence="2">The sequence shown here is derived from an EMBL/GenBank/DDBJ whole genome shotgun (WGS) entry which is preliminary data.</text>
</comment>
<evidence type="ECO:0000313" key="2">
    <source>
        <dbReference type="EMBL" id="KKM24356.1"/>
    </source>
</evidence>
<reference evidence="2" key="1">
    <citation type="journal article" date="2015" name="Nature">
        <title>Complex archaea that bridge the gap between prokaryotes and eukaryotes.</title>
        <authorList>
            <person name="Spang A."/>
            <person name="Saw J.H."/>
            <person name="Jorgensen S.L."/>
            <person name="Zaremba-Niedzwiedzka K."/>
            <person name="Martijn J."/>
            <person name="Lind A.E."/>
            <person name="van Eijk R."/>
            <person name="Schleper C."/>
            <person name="Guy L."/>
            <person name="Ettema T.J."/>
        </authorList>
    </citation>
    <scope>NUCLEOTIDE SEQUENCE</scope>
</reference>
<dbReference type="SUPFAM" id="SSF53300">
    <property type="entry name" value="vWA-like"/>
    <property type="match status" value="1"/>
</dbReference>
<dbReference type="InterPro" id="IPR036465">
    <property type="entry name" value="vWFA_dom_sf"/>
</dbReference>
<sequence>MAKKTTIISFVLDETGSMLSVRLATISGFNEYVDEIRKNKKGPVRFSLTTFNSIKIATVLDHVELKDVPKLTGKTYNPTSLTPLYDAVAQSIGKTKKRVKTYKTKPSVLCVIMTDGYENASKEYTREAIFELVKEMEGKGWTFAYLGANQDAWAVAESIGVAKASAMNYDPTSKGTSKAIRRAASATSSYMANDSQQTSDFFKGKEHVDDEPEKVKTGE</sequence>
<accession>A0A0F9I9S1</accession>
<feature type="compositionally biased region" description="Polar residues" evidence="1">
    <location>
        <begin position="186"/>
        <end position="200"/>
    </location>
</feature>
<proteinExistence type="predicted"/>
<evidence type="ECO:0000256" key="1">
    <source>
        <dbReference type="SAM" id="MobiDB-lite"/>
    </source>
</evidence>
<organism evidence="2">
    <name type="scientific">marine sediment metagenome</name>
    <dbReference type="NCBI Taxonomy" id="412755"/>
    <lineage>
        <taxon>unclassified sequences</taxon>
        <taxon>metagenomes</taxon>
        <taxon>ecological metagenomes</taxon>
    </lineage>
</organism>
<name>A0A0F9I9S1_9ZZZZ</name>
<protein>
    <recommendedName>
        <fullName evidence="3">VWFA domain-containing protein</fullName>
    </recommendedName>
</protein>
<feature type="compositionally biased region" description="Basic and acidic residues" evidence="1">
    <location>
        <begin position="202"/>
        <end position="219"/>
    </location>
</feature>
<dbReference type="EMBL" id="LAZR01012941">
    <property type="protein sequence ID" value="KKM24356.1"/>
    <property type="molecule type" value="Genomic_DNA"/>
</dbReference>
<evidence type="ECO:0008006" key="3">
    <source>
        <dbReference type="Google" id="ProtNLM"/>
    </source>
</evidence>
<dbReference type="AlphaFoldDB" id="A0A0F9I9S1"/>
<dbReference type="Gene3D" id="3.40.50.410">
    <property type="entry name" value="von Willebrand factor, type A domain"/>
    <property type="match status" value="1"/>
</dbReference>
<feature type="region of interest" description="Disordered" evidence="1">
    <location>
        <begin position="186"/>
        <end position="219"/>
    </location>
</feature>
<gene>
    <name evidence="2" type="ORF">LCGC14_1605890</name>
</gene>